<reference evidence="1 2" key="1">
    <citation type="submission" date="2020-02" db="EMBL/GenBank/DDBJ databases">
        <title>Whole genome shotgun sequence of Streptomyces gougerotii NBRC 13043.</title>
        <authorList>
            <person name="Ichikawa N."/>
            <person name="Komaki H."/>
            <person name="Tamura T."/>
        </authorList>
    </citation>
    <scope>NUCLEOTIDE SEQUENCE [LARGE SCALE GENOMIC DNA]</scope>
    <source>
        <strain evidence="1 2">NBRC 13043</strain>
    </source>
</reference>
<gene>
    <name evidence="1" type="ORF">Sgou_44060</name>
</gene>
<keyword evidence="2" id="KW-1185">Reference proteome</keyword>
<evidence type="ECO:0000313" key="2">
    <source>
        <dbReference type="Proteomes" id="UP000480804"/>
    </source>
</evidence>
<accession>A0ABQ1DB91</accession>
<dbReference type="Proteomes" id="UP000480804">
    <property type="component" value="Unassembled WGS sequence"/>
</dbReference>
<evidence type="ECO:0000313" key="1">
    <source>
        <dbReference type="EMBL" id="GFH79736.1"/>
    </source>
</evidence>
<dbReference type="EMBL" id="BLLO01000021">
    <property type="protein sequence ID" value="GFH79736.1"/>
    <property type="molecule type" value="Genomic_DNA"/>
</dbReference>
<comment type="caution">
    <text evidence="1">The sequence shown here is derived from an EMBL/GenBank/DDBJ whole genome shotgun (WGS) entry which is preliminary data.</text>
</comment>
<protein>
    <submittedName>
        <fullName evidence="1">Uncharacterized protein</fullName>
    </submittedName>
</protein>
<proteinExistence type="predicted"/>
<dbReference type="InterPro" id="IPR023214">
    <property type="entry name" value="HAD_sf"/>
</dbReference>
<dbReference type="Gene3D" id="3.40.50.1000">
    <property type="entry name" value="HAD superfamily/HAD-like"/>
    <property type="match status" value="2"/>
</dbReference>
<sequence length="39" mass="4188">MAALITKATGKEPYFVGKPNPLMMRTGLNTIGAHSSRAR</sequence>
<name>A0ABQ1DB91_9ACTN</name>
<organism evidence="1 2">
    <name type="scientific">Streptomyces gougerotii</name>
    <dbReference type="NCBI Taxonomy" id="53448"/>
    <lineage>
        <taxon>Bacteria</taxon>
        <taxon>Bacillati</taxon>
        <taxon>Actinomycetota</taxon>
        <taxon>Actinomycetes</taxon>
        <taxon>Kitasatosporales</taxon>
        <taxon>Streptomycetaceae</taxon>
        <taxon>Streptomyces</taxon>
        <taxon>Streptomyces diastaticus group</taxon>
    </lineage>
</organism>